<feature type="transmembrane region" description="Helical" evidence="1">
    <location>
        <begin position="57"/>
        <end position="76"/>
    </location>
</feature>
<feature type="transmembrane region" description="Helical" evidence="1">
    <location>
        <begin position="30"/>
        <end position="51"/>
    </location>
</feature>
<comment type="caution">
    <text evidence="2">The sequence shown here is derived from an EMBL/GenBank/DDBJ whole genome shotgun (WGS) entry which is preliminary data.</text>
</comment>
<gene>
    <name evidence="2" type="ORF">VIN30_00205</name>
</gene>
<accession>A0ABU6IEL1</accession>
<protein>
    <recommendedName>
        <fullName evidence="4">ABC transporter permease</fullName>
    </recommendedName>
</protein>
<evidence type="ECO:0008006" key="4">
    <source>
        <dbReference type="Google" id="ProtNLM"/>
    </source>
</evidence>
<keyword evidence="1" id="KW-0472">Membrane</keyword>
<keyword evidence="1" id="KW-0812">Transmembrane</keyword>
<dbReference type="EMBL" id="JAYMFF010000001">
    <property type="protein sequence ID" value="MEC4174873.1"/>
    <property type="molecule type" value="Genomic_DNA"/>
</dbReference>
<sequence>MNERKSERRGLLRWIERENTNEFWSARNPWIVIAAAATVIIVLCMIAMYFWGLPRAVGNATVNVVFYGYMAALFACEVKAGRRVAALGVAVIAVLNLLLWRV</sequence>
<evidence type="ECO:0000313" key="3">
    <source>
        <dbReference type="Proteomes" id="UP001349994"/>
    </source>
</evidence>
<evidence type="ECO:0000256" key="1">
    <source>
        <dbReference type="SAM" id="Phobius"/>
    </source>
</evidence>
<keyword evidence="3" id="KW-1185">Reference proteome</keyword>
<evidence type="ECO:0000313" key="2">
    <source>
        <dbReference type="EMBL" id="MEC4174873.1"/>
    </source>
</evidence>
<proteinExistence type="predicted"/>
<dbReference type="Proteomes" id="UP001349994">
    <property type="component" value="Unassembled WGS sequence"/>
</dbReference>
<feature type="transmembrane region" description="Helical" evidence="1">
    <location>
        <begin position="83"/>
        <end position="100"/>
    </location>
</feature>
<name>A0ABU6IEL1_9ACTN</name>
<organism evidence="2 3">
    <name type="scientific">Adlercreutzia wanghongyangiae</name>
    <dbReference type="NCBI Taxonomy" id="3111451"/>
    <lineage>
        <taxon>Bacteria</taxon>
        <taxon>Bacillati</taxon>
        <taxon>Actinomycetota</taxon>
        <taxon>Coriobacteriia</taxon>
        <taxon>Eggerthellales</taxon>
        <taxon>Eggerthellaceae</taxon>
        <taxon>Adlercreutzia</taxon>
    </lineage>
</organism>
<dbReference type="RefSeq" id="WP_338208299.1">
    <property type="nucleotide sequence ID" value="NZ_JAYMFF010000001.1"/>
</dbReference>
<reference evidence="2 3" key="1">
    <citation type="submission" date="2024-01" db="EMBL/GenBank/DDBJ databases">
        <title>novel species in genus Adlercreutzia.</title>
        <authorList>
            <person name="Liu X."/>
        </authorList>
    </citation>
    <scope>NUCLEOTIDE SEQUENCE [LARGE SCALE GENOMIC DNA]</scope>
    <source>
        <strain evidence="2 3">R7</strain>
    </source>
</reference>
<keyword evidence="1" id="KW-1133">Transmembrane helix</keyword>